<comment type="caution">
    <text evidence="1">The sequence shown here is derived from an EMBL/GenBank/DDBJ whole genome shotgun (WGS) entry which is preliminary data.</text>
</comment>
<gene>
    <name evidence="1" type="ORF">ACFOW1_15825</name>
</gene>
<protein>
    <submittedName>
        <fullName evidence="1">Uncharacterized protein</fullName>
    </submittedName>
</protein>
<accession>A0ABV8Q1G5</accession>
<evidence type="ECO:0000313" key="2">
    <source>
        <dbReference type="Proteomes" id="UP001595906"/>
    </source>
</evidence>
<proteinExistence type="predicted"/>
<sequence>MESSNNIFQDAISIEELEARLEMSGTGMFSFISDSSCITSTPTLPGTV</sequence>
<evidence type="ECO:0000313" key="1">
    <source>
        <dbReference type="EMBL" id="MFC4233370.1"/>
    </source>
</evidence>
<reference evidence="2" key="1">
    <citation type="journal article" date="2019" name="Int. J. Syst. Evol. Microbiol.">
        <title>The Global Catalogue of Microorganisms (GCM) 10K type strain sequencing project: providing services to taxonomists for standard genome sequencing and annotation.</title>
        <authorList>
            <consortium name="The Broad Institute Genomics Platform"/>
            <consortium name="The Broad Institute Genome Sequencing Center for Infectious Disease"/>
            <person name="Wu L."/>
            <person name="Ma J."/>
        </authorList>
    </citation>
    <scope>NUCLEOTIDE SEQUENCE [LARGE SCALE GENOMIC DNA]</scope>
    <source>
        <strain evidence="2">CECT 8010</strain>
    </source>
</reference>
<dbReference type="RefSeq" id="WP_379015618.1">
    <property type="nucleotide sequence ID" value="NZ_JBHSDC010000029.1"/>
</dbReference>
<keyword evidence="2" id="KW-1185">Reference proteome</keyword>
<name>A0ABV8Q1G5_9BACT</name>
<dbReference type="Proteomes" id="UP001595906">
    <property type="component" value="Unassembled WGS sequence"/>
</dbReference>
<organism evidence="1 2">
    <name type="scientific">Parasediminibacterium paludis</name>
    <dbReference type="NCBI Taxonomy" id="908966"/>
    <lineage>
        <taxon>Bacteria</taxon>
        <taxon>Pseudomonadati</taxon>
        <taxon>Bacteroidota</taxon>
        <taxon>Chitinophagia</taxon>
        <taxon>Chitinophagales</taxon>
        <taxon>Chitinophagaceae</taxon>
        <taxon>Parasediminibacterium</taxon>
    </lineage>
</organism>
<dbReference type="EMBL" id="JBHSDC010000029">
    <property type="protein sequence ID" value="MFC4233370.1"/>
    <property type="molecule type" value="Genomic_DNA"/>
</dbReference>